<feature type="transmembrane region" description="Helical" evidence="1">
    <location>
        <begin position="206"/>
        <end position="227"/>
    </location>
</feature>
<keyword evidence="1" id="KW-0812">Transmembrane</keyword>
<reference evidence="2 3" key="1">
    <citation type="journal article" date="2019" name="Emerg. Microbes Infect.">
        <title>Comprehensive subspecies identification of 175 nontuberculous mycobacteria species based on 7547 genomic profiles.</title>
        <authorList>
            <person name="Matsumoto Y."/>
            <person name="Kinjo T."/>
            <person name="Motooka D."/>
            <person name="Nabeya D."/>
            <person name="Jung N."/>
            <person name="Uechi K."/>
            <person name="Horii T."/>
            <person name="Iida T."/>
            <person name="Fujita J."/>
            <person name="Nakamura S."/>
        </authorList>
    </citation>
    <scope>NUCLEOTIDE SEQUENCE [LARGE SCALE GENOMIC DNA]</scope>
    <source>
        <strain evidence="2 3">JCM 15658</strain>
    </source>
</reference>
<proteinExistence type="predicted"/>
<organism evidence="2 3">
    <name type="scientific">Mycolicibacterium monacense</name>
    <name type="common">Mycobacterium monacense</name>
    <dbReference type="NCBI Taxonomy" id="85693"/>
    <lineage>
        <taxon>Bacteria</taxon>
        <taxon>Bacillati</taxon>
        <taxon>Actinomycetota</taxon>
        <taxon>Actinomycetes</taxon>
        <taxon>Mycobacteriales</taxon>
        <taxon>Mycobacteriaceae</taxon>
        <taxon>Mycolicibacterium</taxon>
    </lineage>
</organism>
<keyword evidence="1" id="KW-0472">Membrane</keyword>
<feature type="transmembrane region" description="Helical" evidence="1">
    <location>
        <begin position="30"/>
        <end position="50"/>
    </location>
</feature>
<keyword evidence="3" id="KW-1185">Reference proteome</keyword>
<evidence type="ECO:0008006" key="4">
    <source>
        <dbReference type="Google" id="ProtNLM"/>
    </source>
</evidence>
<evidence type="ECO:0000313" key="2">
    <source>
        <dbReference type="EMBL" id="BBZ63898.1"/>
    </source>
</evidence>
<dbReference type="AlphaFoldDB" id="A0AAD1J154"/>
<dbReference type="Pfam" id="PF14023">
    <property type="entry name" value="Bestrophin-like"/>
    <property type="match status" value="1"/>
</dbReference>
<name>A0AAD1J154_MYCMB</name>
<gene>
    <name evidence="2" type="ORF">MMON_51990</name>
</gene>
<dbReference type="EMBL" id="AP022617">
    <property type="protein sequence ID" value="BBZ63898.1"/>
    <property type="molecule type" value="Genomic_DNA"/>
</dbReference>
<keyword evidence="1" id="KW-1133">Transmembrane helix</keyword>
<protein>
    <recommendedName>
        <fullName evidence="4">DUF4239 domain-containing protein</fullName>
    </recommendedName>
</protein>
<evidence type="ECO:0000256" key="1">
    <source>
        <dbReference type="SAM" id="Phobius"/>
    </source>
</evidence>
<sequence>MTAVSFDRTESIVHFSGDGAGQSEMQMKDILIGVVVFAIIFGGALLGLFLGKILPNQHVGAESRDAIRTIMAMLATLSAVVLGLLTGSSISSLAEKESELRSAGVQFIMLDRTMAEYGPETAKTRALLKQLLAERIGQIWPEEGGPVSLTALSSGAGINLVQRDLFALSPQTEQQRWLRDNALQMTNTIAESRWTTIEQIGSRFPWAFFMVVVAWLAVIFASFGLFAPRNASVVAALLVAALALAGPIFMMLEMDQPYGGMVKIPSTSLRVALEQLGGS</sequence>
<feature type="transmembrane region" description="Helical" evidence="1">
    <location>
        <begin position="70"/>
        <end position="94"/>
    </location>
</feature>
<dbReference type="InterPro" id="IPR025333">
    <property type="entry name" value="DUF4239"/>
</dbReference>
<accession>A0AAD1J154</accession>
<dbReference type="Proteomes" id="UP000466039">
    <property type="component" value="Chromosome"/>
</dbReference>
<evidence type="ECO:0000313" key="3">
    <source>
        <dbReference type="Proteomes" id="UP000466039"/>
    </source>
</evidence>
<feature type="transmembrane region" description="Helical" evidence="1">
    <location>
        <begin position="233"/>
        <end position="252"/>
    </location>
</feature>